<dbReference type="GO" id="GO:0016787">
    <property type="term" value="F:hydrolase activity"/>
    <property type="evidence" value="ECO:0007669"/>
    <property type="project" value="UniProtKB-KW"/>
</dbReference>
<gene>
    <name evidence="5" type="ORF">A3D65_06170</name>
</gene>
<dbReference type="GO" id="GO:0110001">
    <property type="term" value="C:toxin-antitoxin complex"/>
    <property type="evidence" value="ECO:0007669"/>
    <property type="project" value="InterPro"/>
</dbReference>
<dbReference type="InterPro" id="IPR037038">
    <property type="entry name" value="HepT-like_sf"/>
</dbReference>
<organism evidence="5 6">
    <name type="scientific">Candidatus Lloydbacteria bacterium RIFCSPHIGHO2_02_FULL_50_13</name>
    <dbReference type="NCBI Taxonomy" id="1798661"/>
    <lineage>
        <taxon>Bacteria</taxon>
        <taxon>Candidatus Lloydiibacteriota</taxon>
    </lineage>
</organism>
<evidence type="ECO:0000313" key="5">
    <source>
        <dbReference type="EMBL" id="OGZ07937.1"/>
    </source>
</evidence>
<dbReference type="NCBIfam" id="NF047751">
    <property type="entry name" value="HepT_toxin"/>
    <property type="match status" value="1"/>
</dbReference>
<dbReference type="PANTHER" id="PTHR33397">
    <property type="entry name" value="UPF0331 PROTEIN YUTE"/>
    <property type="match status" value="1"/>
</dbReference>
<comment type="similarity">
    <text evidence="4">Belongs to the HepT RNase toxin family.</text>
</comment>
<keyword evidence="2" id="KW-0540">Nuclease</keyword>
<dbReference type="GO" id="GO:0004540">
    <property type="term" value="F:RNA nuclease activity"/>
    <property type="evidence" value="ECO:0007669"/>
    <property type="project" value="InterPro"/>
</dbReference>
<protein>
    <recommendedName>
        <fullName evidence="7">DUF86 domain-containing protein</fullName>
    </recommendedName>
</protein>
<dbReference type="Proteomes" id="UP000177996">
    <property type="component" value="Unassembled WGS sequence"/>
</dbReference>
<evidence type="ECO:0000256" key="4">
    <source>
        <dbReference type="ARBA" id="ARBA00024207"/>
    </source>
</evidence>
<comment type="caution">
    <text evidence="5">The sequence shown here is derived from an EMBL/GenBank/DDBJ whole genome shotgun (WGS) entry which is preliminary data.</text>
</comment>
<reference evidence="5 6" key="1">
    <citation type="journal article" date="2016" name="Nat. Commun.">
        <title>Thousands of microbial genomes shed light on interconnected biogeochemical processes in an aquifer system.</title>
        <authorList>
            <person name="Anantharaman K."/>
            <person name="Brown C.T."/>
            <person name="Hug L.A."/>
            <person name="Sharon I."/>
            <person name="Castelle C.J."/>
            <person name="Probst A.J."/>
            <person name="Thomas B.C."/>
            <person name="Singh A."/>
            <person name="Wilkins M.J."/>
            <person name="Karaoz U."/>
            <person name="Brodie E.L."/>
            <person name="Williams K.H."/>
            <person name="Hubbard S.S."/>
            <person name="Banfield J.F."/>
        </authorList>
    </citation>
    <scope>NUCLEOTIDE SEQUENCE [LARGE SCALE GENOMIC DNA]</scope>
</reference>
<evidence type="ECO:0000256" key="2">
    <source>
        <dbReference type="ARBA" id="ARBA00022722"/>
    </source>
</evidence>
<evidence type="ECO:0008006" key="7">
    <source>
        <dbReference type="Google" id="ProtNLM"/>
    </source>
</evidence>
<evidence type="ECO:0000256" key="3">
    <source>
        <dbReference type="ARBA" id="ARBA00022801"/>
    </source>
</evidence>
<keyword evidence="3" id="KW-0378">Hydrolase</keyword>
<dbReference type="EMBL" id="MHLL01000049">
    <property type="protein sequence ID" value="OGZ07937.1"/>
    <property type="molecule type" value="Genomic_DNA"/>
</dbReference>
<dbReference type="AlphaFoldDB" id="A0A1G2D342"/>
<sequence length="152" mass="17649">MPSDLMTKKLEQISELLKELEHFLAGSFDEFEKDTAALRASERDFQLIVDLATDINTQILIDHGGPAPESYRQSFLELGKSGILEQRLSKELSRSTGIRNILVHEYEIDEDHEQFYHEAKRYAPLFHEYVRQLLRIKKEIIKTTKAEAKKST</sequence>
<dbReference type="Gene3D" id="1.20.120.580">
    <property type="entry name" value="bsu32300-like"/>
    <property type="match status" value="1"/>
</dbReference>
<evidence type="ECO:0000256" key="1">
    <source>
        <dbReference type="ARBA" id="ARBA00022649"/>
    </source>
</evidence>
<dbReference type="STRING" id="1798661.A3D65_06170"/>
<dbReference type="InterPro" id="IPR052379">
    <property type="entry name" value="Type_VII_TA_RNase"/>
</dbReference>
<accession>A0A1G2D342</accession>
<proteinExistence type="inferred from homology"/>
<dbReference type="PANTHER" id="PTHR33397:SF3">
    <property type="entry name" value="MRNA NUCLEASE HEPT"/>
    <property type="match status" value="1"/>
</dbReference>
<dbReference type="InterPro" id="IPR008201">
    <property type="entry name" value="HepT-like"/>
</dbReference>
<name>A0A1G2D342_9BACT</name>
<keyword evidence="1" id="KW-1277">Toxin-antitoxin system</keyword>
<evidence type="ECO:0000313" key="6">
    <source>
        <dbReference type="Proteomes" id="UP000177996"/>
    </source>
</evidence>
<dbReference type="Pfam" id="PF01934">
    <property type="entry name" value="HepT-like"/>
    <property type="match status" value="1"/>
</dbReference>